<dbReference type="InterPro" id="IPR025857">
    <property type="entry name" value="MacB_PCD"/>
</dbReference>
<evidence type="ECO:0000256" key="5">
    <source>
        <dbReference type="ARBA" id="ARBA00023136"/>
    </source>
</evidence>
<feature type="transmembrane region" description="Helical" evidence="6">
    <location>
        <begin position="335"/>
        <end position="362"/>
    </location>
</feature>
<protein>
    <submittedName>
        <fullName evidence="9">FtsX-like permease family protein</fullName>
    </submittedName>
</protein>
<evidence type="ECO:0000256" key="1">
    <source>
        <dbReference type="ARBA" id="ARBA00004651"/>
    </source>
</evidence>
<dbReference type="GO" id="GO:0022857">
    <property type="term" value="F:transmembrane transporter activity"/>
    <property type="evidence" value="ECO:0007669"/>
    <property type="project" value="TreeGrafter"/>
</dbReference>
<keyword evidence="3 6" id="KW-0812">Transmembrane</keyword>
<dbReference type="PANTHER" id="PTHR30572">
    <property type="entry name" value="MEMBRANE COMPONENT OF TRANSPORTER-RELATED"/>
    <property type="match status" value="1"/>
</dbReference>
<proteinExistence type="predicted"/>
<dbReference type="GO" id="GO:0005886">
    <property type="term" value="C:plasma membrane"/>
    <property type="evidence" value="ECO:0007669"/>
    <property type="project" value="UniProtKB-SubCell"/>
</dbReference>
<comment type="subcellular location">
    <subcellularLocation>
        <location evidence="1">Cell membrane</location>
        <topology evidence="1">Multi-pass membrane protein</topology>
    </subcellularLocation>
</comment>
<dbReference type="PANTHER" id="PTHR30572:SF18">
    <property type="entry name" value="ABC-TYPE MACROLIDE FAMILY EXPORT SYSTEM PERMEASE COMPONENT 2"/>
    <property type="match status" value="1"/>
</dbReference>
<evidence type="ECO:0000256" key="4">
    <source>
        <dbReference type="ARBA" id="ARBA00022989"/>
    </source>
</evidence>
<feature type="domain" description="ABC3 transporter permease C-terminal" evidence="7">
    <location>
        <begin position="294"/>
        <end position="405"/>
    </location>
</feature>
<dbReference type="PROSITE" id="PS51257">
    <property type="entry name" value="PROKAR_LIPOPROTEIN"/>
    <property type="match status" value="1"/>
</dbReference>
<feature type="transmembrane region" description="Helical" evidence="6">
    <location>
        <begin position="763"/>
        <end position="790"/>
    </location>
</feature>
<gene>
    <name evidence="9" type="ORF">GSY63_14855</name>
</gene>
<evidence type="ECO:0000259" key="8">
    <source>
        <dbReference type="Pfam" id="PF12704"/>
    </source>
</evidence>
<dbReference type="InterPro" id="IPR050250">
    <property type="entry name" value="Macrolide_Exporter_MacB"/>
</dbReference>
<feature type="domain" description="MacB-like periplasmic core" evidence="8">
    <location>
        <begin position="20"/>
        <end position="235"/>
    </location>
</feature>
<reference evidence="9" key="1">
    <citation type="submission" date="2020-01" db="EMBL/GenBank/DDBJ databases">
        <authorList>
            <person name="Seo Y.L."/>
        </authorList>
    </citation>
    <scope>NUCLEOTIDE SEQUENCE</scope>
    <source>
        <strain evidence="9">R11</strain>
    </source>
</reference>
<keyword evidence="10" id="KW-1185">Reference proteome</keyword>
<dbReference type="Pfam" id="PF02687">
    <property type="entry name" value="FtsX"/>
    <property type="match status" value="2"/>
</dbReference>
<keyword evidence="2" id="KW-1003">Cell membrane</keyword>
<feature type="transmembrane region" description="Helical" evidence="6">
    <location>
        <begin position="729"/>
        <end position="751"/>
    </location>
</feature>
<name>A0A966DTG6_9SPHI</name>
<dbReference type="Pfam" id="PF12704">
    <property type="entry name" value="MacB_PCD"/>
    <property type="match status" value="2"/>
</dbReference>
<comment type="caution">
    <text evidence="9">The sequence shown here is derived from an EMBL/GenBank/DDBJ whole genome shotgun (WGS) entry which is preliminary data.</text>
</comment>
<dbReference type="InterPro" id="IPR003838">
    <property type="entry name" value="ABC3_permease_C"/>
</dbReference>
<feature type="domain" description="ABC3 transporter permease C-terminal" evidence="7">
    <location>
        <begin position="680"/>
        <end position="792"/>
    </location>
</feature>
<reference evidence="9" key="2">
    <citation type="submission" date="2020-10" db="EMBL/GenBank/DDBJ databases">
        <title>Mucilaginibacter sp. nov., isolated from soil.</title>
        <authorList>
            <person name="Jeon C.O."/>
        </authorList>
    </citation>
    <scope>NUCLEOTIDE SEQUENCE</scope>
    <source>
        <strain evidence="9">R11</strain>
    </source>
</reference>
<evidence type="ECO:0000313" key="10">
    <source>
        <dbReference type="Proteomes" id="UP000638732"/>
    </source>
</evidence>
<evidence type="ECO:0000256" key="6">
    <source>
        <dbReference type="SAM" id="Phobius"/>
    </source>
</evidence>
<evidence type="ECO:0000256" key="3">
    <source>
        <dbReference type="ARBA" id="ARBA00022692"/>
    </source>
</evidence>
<sequence length="800" mass="89299">MIRNLIKTAFRSLLKNRTFTILNVLGLTLGLAACLLIVFYIADELSYDNYNTKADRIYRVNTDFKYNDVTTSYAIVAPPVAAALKHDFPEIEQAARLTPSANTRVKKGDENLQEYKVVYSDPAIFSIFTLPFIAGDAATALKEPHTVVINETTALKYFGSTNVIGRSLTLINDSTDYKVTGVMHDMPIQSHFNFDFFLSMASNPRSTDNNFNHFNYQTYILLKPDANPQRLEAKFGNFMKLHLNTSTFNYDKFASNGNFIRLNLTPLKDIHLHSNRQRELGVNGDISYIYIFGAIALFILLIACINFMNLSTARSANRAREVGVRKVLGSPRIYLIYQFLAESILITLFAAVLALLLAWVLLHSFNEVAGKNLTVTSHNTVYLLPALLVIVIIVGVIAGSYPAFFLSAFKPVNVLNGKLTGLRGGGLRSALIVFQFAITIFLIIGTLTIYNQLNYIQNKNLGFDRNHVLIVKNVNLLEDPNILKAEVKKLSGVIDASVTGFLPTADNRQPANISGEHSSSAPFMSELWEVDADYLGTLGMNLVSGRNFSDKMKTDSAGILINETAAKMLGYMGNNILNKKVFYTDRAGLKHEYQVLGVVKDFNFNSLRDNITPLAMILAPDFRASLNIRIESGNIKALMTQVEKKWNTVSANQRFEYSFMDQDFDTLYRTEQRTGDIFLSFTFLAILIACLGLFGLAACTAEQRSKEIGIRKILGANVARITTLLTKDFIRLVIVAIVIASPLAWLAMQHWLQGFAYRQEFSWWILLIAGLGAILIAVITVSFQSIKVAVANPIKSLRRE</sequence>
<feature type="transmembrane region" description="Helical" evidence="6">
    <location>
        <begin position="21"/>
        <end position="42"/>
    </location>
</feature>
<keyword evidence="4 6" id="KW-1133">Transmembrane helix</keyword>
<feature type="transmembrane region" description="Helical" evidence="6">
    <location>
        <begin position="288"/>
        <end position="310"/>
    </location>
</feature>
<dbReference type="EMBL" id="WWEO01000043">
    <property type="protein sequence ID" value="NCD70645.1"/>
    <property type="molecule type" value="Genomic_DNA"/>
</dbReference>
<evidence type="ECO:0000256" key="2">
    <source>
        <dbReference type="ARBA" id="ARBA00022475"/>
    </source>
</evidence>
<accession>A0A966DTG6</accession>
<organism evidence="9 10">
    <name type="scientific">Mucilaginibacter agri</name>
    <dbReference type="NCBI Taxonomy" id="2695265"/>
    <lineage>
        <taxon>Bacteria</taxon>
        <taxon>Pseudomonadati</taxon>
        <taxon>Bacteroidota</taxon>
        <taxon>Sphingobacteriia</taxon>
        <taxon>Sphingobacteriales</taxon>
        <taxon>Sphingobacteriaceae</taxon>
        <taxon>Mucilaginibacter</taxon>
    </lineage>
</organism>
<evidence type="ECO:0000259" key="7">
    <source>
        <dbReference type="Pfam" id="PF02687"/>
    </source>
</evidence>
<dbReference type="AlphaFoldDB" id="A0A966DTG6"/>
<keyword evidence="5 6" id="KW-0472">Membrane</keyword>
<feature type="transmembrane region" description="Helical" evidence="6">
    <location>
        <begin position="382"/>
        <end position="409"/>
    </location>
</feature>
<dbReference type="Proteomes" id="UP000638732">
    <property type="component" value="Unassembled WGS sequence"/>
</dbReference>
<dbReference type="RefSeq" id="WP_166586608.1">
    <property type="nucleotide sequence ID" value="NZ_WWEO01000043.1"/>
</dbReference>
<feature type="transmembrane region" description="Helical" evidence="6">
    <location>
        <begin position="677"/>
        <end position="701"/>
    </location>
</feature>
<evidence type="ECO:0000313" key="9">
    <source>
        <dbReference type="EMBL" id="NCD70645.1"/>
    </source>
</evidence>
<feature type="transmembrane region" description="Helical" evidence="6">
    <location>
        <begin position="430"/>
        <end position="450"/>
    </location>
</feature>
<feature type="domain" description="MacB-like periplasmic core" evidence="8">
    <location>
        <begin position="430"/>
        <end position="632"/>
    </location>
</feature>